<feature type="signal peptide" evidence="2">
    <location>
        <begin position="1"/>
        <end position="21"/>
    </location>
</feature>
<feature type="chain" id="PRO_5019584594" evidence="2">
    <location>
        <begin position="22"/>
        <end position="187"/>
    </location>
</feature>
<sequence>MRNIFGAMLLLMLLGAGVAQAAWTEQFVGNYDKFGMSVAVEDALSDDVSPKAILTFIISNSEQFETKTGLKALYCAGADRDAVREAANKLGITVEDVSVALEESIAECGDKITLGDRDAFDSLVDQLGLSDRDIAPLPEQVAPPEQVAAPPEQVTLPEQVAAPPEQVTLPEQVAPPARAQPSSPSAP</sequence>
<evidence type="ECO:0000256" key="1">
    <source>
        <dbReference type="SAM" id="MobiDB-lite"/>
    </source>
</evidence>
<protein>
    <submittedName>
        <fullName evidence="3">Uncharacterized protein</fullName>
    </submittedName>
</protein>
<accession>A0A444J8L8</accession>
<comment type="caution">
    <text evidence="3">The sequence shown here is derived from an EMBL/GenBank/DDBJ whole genome shotgun (WGS) entry which is preliminary data.</text>
</comment>
<keyword evidence="2" id="KW-0732">Signal</keyword>
<feature type="region of interest" description="Disordered" evidence="1">
    <location>
        <begin position="158"/>
        <end position="187"/>
    </location>
</feature>
<proteinExistence type="predicted"/>
<evidence type="ECO:0000313" key="3">
    <source>
        <dbReference type="EMBL" id="RWX49399.1"/>
    </source>
</evidence>
<dbReference type="Proteomes" id="UP000286862">
    <property type="component" value="Unassembled WGS sequence"/>
</dbReference>
<feature type="compositionally biased region" description="Low complexity" evidence="1">
    <location>
        <begin position="174"/>
        <end position="187"/>
    </location>
</feature>
<evidence type="ECO:0000313" key="4">
    <source>
        <dbReference type="Proteomes" id="UP000286862"/>
    </source>
</evidence>
<organism evidence="3 4">
    <name type="scientific">Candidatus Electrothrix marina</name>
    <dbReference type="NCBI Taxonomy" id="1859130"/>
    <lineage>
        <taxon>Bacteria</taxon>
        <taxon>Pseudomonadati</taxon>
        <taxon>Thermodesulfobacteriota</taxon>
        <taxon>Desulfobulbia</taxon>
        <taxon>Desulfobulbales</taxon>
        <taxon>Desulfobulbaceae</taxon>
        <taxon>Candidatus Electrothrix</taxon>
    </lineage>
</organism>
<dbReference type="EMBL" id="MTKQ01000004">
    <property type="protein sequence ID" value="RWX49399.1"/>
    <property type="molecule type" value="Genomic_DNA"/>
</dbReference>
<reference evidence="3 4" key="1">
    <citation type="submission" date="2017-01" db="EMBL/GenBank/DDBJ databases">
        <title>The cable genome- insights into the physiology and evolution of filamentous bacteria capable of sulfide oxidation via long distance electron transfer.</title>
        <authorList>
            <person name="Schreiber L."/>
            <person name="Bjerg J.T."/>
            <person name="Boggild A."/>
            <person name="Van De Vossenberg J."/>
            <person name="Meysman F."/>
            <person name="Nielsen L.P."/>
            <person name="Schramm A."/>
            <person name="Kjeldsen K.U."/>
        </authorList>
    </citation>
    <scope>NUCLEOTIDE SEQUENCE [LARGE SCALE GENOMIC DNA]</scope>
    <source>
        <strain evidence="3">A2</strain>
    </source>
</reference>
<gene>
    <name evidence="3" type="ORF">VT99_10048</name>
</gene>
<dbReference type="AlphaFoldDB" id="A0A444J8L8"/>
<evidence type="ECO:0000256" key="2">
    <source>
        <dbReference type="SAM" id="SignalP"/>
    </source>
</evidence>
<name>A0A444J8L8_9BACT</name>